<dbReference type="Pfam" id="PF02893">
    <property type="entry name" value="GRAM"/>
    <property type="match status" value="1"/>
</dbReference>
<sequence length="554" mass="60084">MGKEKGRDDSDLLDPHLTAITQEYEMLEVIGNGHFAKVRKGRHRLTGQLVAVKIITKPAPAKMKMLKAEVDIMTKLDHPNVVRLHKVVDTETKLYLVMELLTGGELFDRIVAKGHYSEADARTLTRTIVSTMAYLHSQGVAHRDLKPENILLATDAEDAAMKITDFGLSRLIDETSLMTTACGTPGYVAPEVITHEAYSTQIDMWSVGVIVYILLCGFPPFYGENDAQMFRKIRSAQYKFLAPYWDGISAEAKDFVAKLLVVDPHKRMTARAALSHEWLALEHVSTRNLFGIEAATESLLGALSLATGNGGSATAAAKGEAGKAAPEGGGHDGHAQAAAASDGHTPSDPRRISVAADGGHAPACVAPLGPPTDRTADGLGAKRSMQQLFREYNFERKVSGHEQILRAFRLPADAKILDKYQCGLENKPGRLYLASSHLCFIALSGHKYAVPLVQIAQLVKAKRFRFSPGHGHSIHVITHDNKLWQFTGVLHRDETLQAILRQCHSVNVHPEVFDVGNAPLASQAGGSNPSSQPGSRRPSITMPPSASIPVHGAP</sequence>
<dbReference type="FunFam" id="1.10.510.10:FF:000026">
    <property type="entry name" value="Calcium/calmodulin-dependent protein kinase type 1"/>
    <property type="match status" value="1"/>
</dbReference>
<dbReference type="Proteomes" id="UP000751190">
    <property type="component" value="Unassembled WGS sequence"/>
</dbReference>
<feature type="binding site" evidence="6">
    <location>
        <position position="62"/>
    </location>
    <ligand>
        <name>ATP</name>
        <dbReference type="ChEBI" id="CHEBI:30616"/>
    </ligand>
</feature>
<dbReference type="InterPro" id="IPR011993">
    <property type="entry name" value="PH-like_dom_sf"/>
</dbReference>
<evidence type="ECO:0000313" key="10">
    <source>
        <dbReference type="Proteomes" id="UP000751190"/>
    </source>
</evidence>
<keyword evidence="5 6" id="KW-0067">ATP-binding</keyword>
<evidence type="ECO:0000256" key="3">
    <source>
        <dbReference type="ARBA" id="ARBA00022741"/>
    </source>
</evidence>
<protein>
    <recommendedName>
        <fullName evidence="8">Protein kinase domain-containing protein</fullName>
    </recommendedName>
</protein>
<dbReference type="CDD" id="cd05117">
    <property type="entry name" value="STKc_CAMK"/>
    <property type="match status" value="1"/>
</dbReference>
<reference evidence="9" key="1">
    <citation type="submission" date="2021-05" db="EMBL/GenBank/DDBJ databases">
        <title>The genome of the haptophyte Pavlova lutheri (Diacronema luteri, Pavlovales) - a model for lipid biosynthesis in eukaryotic algae.</title>
        <authorList>
            <person name="Hulatt C.J."/>
            <person name="Posewitz M.C."/>
        </authorList>
    </citation>
    <scope>NUCLEOTIDE SEQUENCE</scope>
    <source>
        <strain evidence="9">NIVA-4/92</strain>
    </source>
</reference>
<feature type="compositionally biased region" description="Low complexity" evidence="7">
    <location>
        <begin position="335"/>
        <end position="344"/>
    </location>
</feature>
<dbReference type="SUPFAM" id="SSF56112">
    <property type="entry name" value="Protein kinase-like (PK-like)"/>
    <property type="match status" value="1"/>
</dbReference>
<keyword evidence="3 6" id="KW-0547">Nucleotide-binding</keyword>
<name>A0A8J6CB32_DIALT</name>
<dbReference type="InterPro" id="IPR008271">
    <property type="entry name" value="Ser/Thr_kinase_AS"/>
</dbReference>
<keyword evidence="1" id="KW-0723">Serine/threonine-protein kinase</keyword>
<dbReference type="FunFam" id="3.30.200.20:FF:000003">
    <property type="entry name" value="Non-specific serine/threonine protein kinase"/>
    <property type="match status" value="1"/>
</dbReference>
<keyword evidence="2" id="KW-0808">Transferase</keyword>
<dbReference type="SMART" id="SM00568">
    <property type="entry name" value="GRAM"/>
    <property type="match status" value="1"/>
</dbReference>
<feature type="region of interest" description="Disordered" evidence="7">
    <location>
        <begin position="518"/>
        <end position="554"/>
    </location>
</feature>
<evidence type="ECO:0000313" key="9">
    <source>
        <dbReference type="EMBL" id="KAG8463265.1"/>
    </source>
</evidence>
<dbReference type="PANTHER" id="PTHR24347">
    <property type="entry name" value="SERINE/THREONINE-PROTEIN KINASE"/>
    <property type="match status" value="1"/>
</dbReference>
<evidence type="ECO:0000256" key="4">
    <source>
        <dbReference type="ARBA" id="ARBA00022777"/>
    </source>
</evidence>
<dbReference type="Pfam" id="PF00069">
    <property type="entry name" value="Pkinase"/>
    <property type="match status" value="1"/>
</dbReference>
<feature type="region of interest" description="Disordered" evidence="7">
    <location>
        <begin position="314"/>
        <end position="355"/>
    </location>
</feature>
<comment type="caution">
    <text evidence="9">The sequence shown here is derived from an EMBL/GenBank/DDBJ whole genome shotgun (WGS) entry which is preliminary data.</text>
</comment>
<evidence type="ECO:0000256" key="6">
    <source>
        <dbReference type="PROSITE-ProRule" id="PRU10141"/>
    </source>
</evidence>
<dbReference type="Gene3D" id="1.10.510.10">
    <property type="entry name" value="Transferase(Phosphotransferase) domain 1"/>
    <property type="match status" value="1"/>
</dbReference>
<proteinExistence type="predicted"/>
<keyword evidence="10" id="KW-1185">Reference proteome</keyword>
<dbReference type="InterPro" id="IPR000719">
    <property type="entry name" value="Prot_kinase_dom"/>
</dbReference>
<evidence type="ECO:0000256" key="2">
    <source>
        <dbReference type="ARBA" id="ARBA00022679"/>
    </source>
</evidence>
<dbReference type="SMART" id="SM00220">
    <property type="entry name" value="S_TKc"/>
    <property type="match status" value="1"/>
</dbReference>
<feature type="compositionally biased region" description="Low complexity" evidence="7">
    <location>
        <begin position="314"/>
        <end position="326"/>
    </location>
</feature>
<dbReference type="InterPro" id="IPR004182">
    <property type="entry name" value="GRAM"/>
</dbReference>
<dbReference type="AlphaFoldDB" id="A0A8J6CB32"/>
<gene>
    <name evidence="9" type="ORF">KFE25_011262</name>
</gene>
<dbReference type="PROSITE" id="PS00108">
    <property type="entry name" value="PROTEIN_KINASE_ST"/>
    <property type="match status" value="1"/>
</dbReference>
<organism evidence="9 10">
    <name type="scientific">Diacronema lutheri</name>
    <name type="common">Unicellular marine alga</name>
    <name type="synonym">Monochrysis lutheri</name>
    <dbReference type="NCBI Taxonomy" id="2081491"/>
    <lineage>
        <taxon>Eukaryota</taxon>
        <taxon>Haptista</taxon>
        <taxon>Haptophyta</taxon>
        <taxon>Pavlovophyceae</taxon>
        <taxon>Pavlovales</taxon>
        <taxon>Pavlovaceae</taxon>
        <taxon>Diacronema</taxon>
    </lineage>
</organism>
<dbReference type="InterPro" id="IPR017441">
    <property type="entry name" value="Protein_kinase_ATP_BS"/>
</dbReference>
<feature type="domain" description="Protein kinase" evidence="8">
    <location>
        <begin position="24"/>
        <end position="279"/>
    </location>
</feature>
<accession>A0A8J6CB32</accession>
<dbReference type="OrthoDB" id="40902at2759"/>
<evidence type="ECO:0000256" key="7">
    <source>
        <dbReference type="SAM" id="MobiDB-lite"/>
    </source>
</evidence>
<dbReference type="PROSITE" id="PS50011">
    <property type="entry name" value="PROTEIN_KINASE_DOM"/>
    <property type="match status" value="1"/>
</dbReference>
<dbReference type="GO" id="GO:0004674">
    <property type="term" value="F:protein serine/threonine kinase activity"/>
    <property type="evidence" value="ECO:0007669"/>
    <property type="project" value="UniProtKB-KW"/>
</dbReference>
<feature type="compositionally biased region" description="Polar residues" evidence="7">
    <location>
        <begin position="524"/>
        <end position="534"/>
    </location>
</feature>
<keyword evidence="4" id="KW-0418">Kinase</keyword>
<dbReference type="Gene3D" id="2.30.29.30">
    <property type="entry name" value="Pleckstrin-homology domain (PH domain)/Phosphotyrosine-binding domain (PTB)"/>
    <property type="match status" value="1"/>
</dbReference>
<evidence type="ECO:0000259" key="8">
    <source>
        <dbReference type="PROSITE" id="PS50011"/>
    </source>
</evidence>
<dbReference type="CDD" id="cd10570">
    <property type="entry name" value="PH-GRAM"/>
    <property type="match status" value="1"/>
</dbReference>
<dbReference type="InterPro" id="IPR011009">
    <property type="entry name" value="Kinase-like_dom_sf"/>
</dbReference>
<dbReference type="EMBL" id="JAGTXO010000017">
    <property type="protein sequence ID" value="KAG8463265.1"/>
    <property type="molecule type" value="Genomic_DNA"/>
</dbReference>
<dbReference type="PROSITE" id="PS00107">
    <property type="entry name" value="PROTEIN_KINASE_ATP"/>
    <property type="match status" value="1"/>
</dbReference>
<dbReference type="GO" id="GO:0005524">
    <property type="term" value="F:ATP binding"/>
    <property type="evidence" value="ECO:0007669"/>
    <property type="project" value="UniProtKB-UniRule"/>
</dbReference>
<evidence type="ECO:0000256" key="5">
    <source>
        <dbReference type="ARBA" id="ARBA00022840"/>
    </source>
</evidence>
<evidence type="ECO:0000256" key="1">
    <source>
        <dbReference type="ARBA" id="ARBA00022527"/>
    </source>
</evidence>